<evidence type="ECO:0000256" key="3">
    <source>
        <dbReference type="ARBA" id="ARBA00022737"/>
    </source>
</evidence>
<dbReference type="GO" id="GO:0005634">
    <property type="term" value="C:nucleus"/>
    <property type="evidence" value="ECO:0007669"/>
    <property type="project" value="UniProtKB-SubCell"/>
</dbReference>
<organism evidence="6 7">
    <name type="scientific">Tritrichomonas foetus</name>
    <dbReference type="NCBI Taxonomy" id="1144522"/>
    <lineage>
        <taxon>Eukaryota</taxon>
        <taxon>Metamonada</taxon>
        <taxon>Parabasalia</taxon>
        <taxon>Tritrichomonadida</taxon>
        <taxon>Tritrichomonadidae</taxon>
        <taxon>Tritrichomonas</taxon>
    </lineage>
</organism>
<evidence type="ECO:0000313" key="7">
    <source>
        <dbReference type="Proteomes" id="UP000179807"/>
    </source>
</evidence>
<reference evidence="6" key="1">
    <citation type="submission" date="2016-10" db="EMBL/GenBank/DDBJ databases">
        <authorList>
            <person name="Benchimol M."/>
            <person name="Almeida L.G."/>
            <person name="Vasconcelos A.T."/>
            <person name="Perreira-Neves A."/>
            <person name="Rosa I.A."/>
            <person name="Tasca T."/>
            <person name="Bogo M.R."/>
            <person name="de Souza W."/>
        </authorList>
    </citation>
    <scope>NUCLEOTIDE SEQUENCE [LARGE SCALE GENOMIC DNA]</scope>
    <source>
        <strain evidence="6">K</strain>
    </source>
</reference>
<dbReference type="SUPFAM" id="SSF52058">
    <property type="entry name" value="L domain-like"/>
    <property type="match status" value="1"/>
</dbReference>
<comment type="subcellular location">
    <subcellularLocation>
        <location evidence="1">Nucleus</location>
    </subcellularLocation>
</comment>
<evidence type="ECO:0000256" key="4">
    <source>
        <dbReference type="ARBA" id="ARBA00023242"/>
    </source>
</evidence>
<dbReference type="EMBL" id="MLAK01001135">
    <property type="protein sequence ID" value="OHS97135.1"/>
    <property type="molecule type" value="Genomic_DNA"/>
</dbReference>
<keyword evidence="3" id="KW-0677">Repeat</keyword>
<dbReference type="RefSeq" id="XP_068350272.1">
    <property type="nucleotide sequence ID" value="XM_068510998.1"/>
</dbReference>
<sequence>MNDPKIRSHLLGLLKIQRANLSSRGILDFSNQNIRNLTGIGNQKCLKTLILNGTPLKTFESIPPQQNLQVLKANDSNISSFVGLSRHPQLKSISLKNTPISNIENFRLSCIIVCDKNLTEINGIKISKTERALARKYPPIARFLIEDGWKVVVPPPSVDEMRQIAIDHDLTIQDVDPDFTNDAAEQYLRIPMTLSTRKTHQSSDDEYIFEEELMSEEELVDNLIDVLGTIGLKIPRDEGARDDIIDAIDMLSVILQDLRPSE</sequence>
<dbReference type="Gene3D" id="3.80.10.10">
    <property type="entry name" value="Ribonuclease Inhibitor"/>
    <property type="match status" value="1"/>
</dbReference>
<dbReference type="VEuPathDB" id="TrichDB:TRFO_36717"/>
<evidence type="ECO:0000313" key="6">
    <source>
        <dbReference type="EMBL" id="OHS97135.1"/>
    </source>
</evidence>
<dbReference type="OrthoDB" id="266138at2759"/>
<evidence type="ECO:0008006" key="8">
    <source>
        <dbReference type="Google" id="ProtNLM"/>
    </source>
</evidence>
<evidence type="ECO:0000256" key="2">
    <source>
        <dbReference type="ARBA" id="ARBA00022614"/>
    </source>
</evidence>
<dbReference type="InterPro" id="IPR032675">
    <property type="entry name" value="LRR_dom_sf"/>
</dbReference>
<accession>A0A1J4JFS1</accession>
<comment type="similarity">
    <text evidence="5">Belongs to the U2 small nuclear ribonucleoprotein A family.</text>
</comment>
<keyword evidence="2" id="KW-0433">Leucine-rich repeat</keyword>
<dbReference type="GO" id="GO:0030620">
    <property type="term" value="F:U2 snRNA binding"/>
    <property type="evidence" value="ECO:0007669"/>
    <property type="project" value="InterPro"/>
</dbReference>
<keyword evidence="7" id="KW-1185">Reference proteome</keyword>
<keyword evidence="4" id="KW-0539">Nucleus</keyword>
<dbReference type="GeneID" id="94845702"/>
<dbReference type="Proteomes" id="UP000179807">
    <property type="component" value="Unassembled WGS sequence"/>
</dbReference>
<name>A0A1J4JFS1_9EUKA</name>
<evidence type="ECO:0000256" key="1">
    <source>
        <dbReference type="ARBA" id="ARBA00004123"/>
    </source>
</evidence>
<dbReference type="PANTHER" id="PTHR10552:SF6">
    <property type="entry name" value="U2 SMALL NUCLEAR RIBONUCLEOPROTEIN A"/>
    <property type="match status" value="1"/>
</dbReference>
<comment type="caution">
    <text evidence="6">The sequence shown here is derived from an EMBL/GenBank/DDBJ whole genome shotgun (WGS) entry which is preliminary data.</text>
</comment>
<dbReference type="InterPro" id="IPR044640">
    <property type="entry name" value="RU2A"/>
</dbReference>
<dbReference type="GO" id="GO:0000398">
    <property type="term" value="P:mRNA splicing, via spliceosome"/>
    <property type="evidence" value="ECO:0007669"/>
    <property type="project" value="InterPro"/>
</dbReference>
<evidence type="ECO:0000256" key="5">
    <source>
        <dbReference type="ARBA" id="ARBA00024196"/>
    </source>
</evidence>
<dbReference type="AlphaFoldDB" id="A0A1J4JFS1"/>
<dbReference type="PANTHER" id="PTHR10552">
    <property type="entry name" value="U2 SMALL NUCLEAR RIBONUCLEOPROTEIN A"/>
    <property type="match status" value="1"/>
</dbReference>
<protein>
    <recommendedName>
        <fullName evidence="8">Leucine Rich Repeat family protein</fullName>
    </recommendedName>
</protein>
<gene>
    <name evidence="6" type="ORF">TRFO_36717</name>
</gene>
<proteinExistence type="inferred from homology"/>